<dbReference type="Pfam" id="PF00725">
    <property type="entry name" value="3HCDH"/>
    <property type="match status" value="2"/>
</dbReference>
<keyword evidence="8" id="KW-1185">Reference proteome</keyword>
<dbReference type="Gene3D" id="1.10.1040.50">
    <property type="match status" value="1"/>
</dbReference>
<dbReference type="Proteomes" id="UP001258945">
    <property type="component" value="Unassembled WGS sequence"/>
</dbReference>
<evidence type="ECO:0000313" key="8">
    <source>
        <dbReference type="Proteomes" id="UP001258945"/>
    </source>
</evidence>
<evidence type="ECO:0000259" key="6">
    <source>
        <dbReference type="Pfam" id="PF02737"/>
    </source>
</evidence>
<dbReference type="Pfam" id="PF02737">
    <property type="entry name" value="3HCDH_N"/>
    <property type="match status" value="1"/>
</dbReference>
<evidence type="ECO:0000256" key="3">
    <source>
        <dbReference type="ARBA" id="ARBA00023239"/>
    </source>
</evidence>
<organism evidence="7 8">
    <name type="scientific">Roseomonas gilardii</name>
    <dbReference type="NCBI Taxonomy" id="257708"/>
    <lineage>
        <taxon>Bacteria</taxon>
        <taxon>Pseudomonadati</taxon>
        <taxon>Pseudomonadota</taxon>
        <taxon>Alphaproteobacteria</taxon>
        <taxon>Acetobacterales</taxon>
        <taxon>Roseomonadaceae</taxon>
        <taxon>Roseomonas</taxon>
    </lineage>
</organism>
<evidence type="ECO:0000313" key="7">
    <source>
        <dbReference type="EMBL" id="MDT8332884.1"/>
    </source>
</evidence>
<dbReference type="PANTHER" id="PTHR23309:SF51">
    <property type="entry name" value="3-HYDROXYACYL-COA DEHYDROGENASE-RELATED"/>
    <property type="match status" value="1"/>
</dbReference>
<evidence type="ECO:0000259" key="5">
    <source>
        <dbReference type="Pfam" id="PF00725"/>
    </source>
</evidence>
<gene>
    <name evidence="7" type="ORF">RQ831_17650</name>
</gene>
<protein>
    <submittedName>
        <fullName evidence="7">3-hydroxyacyl-CoA dehydrogenase NAD-binding domain-containing protein</fullName>
    </submittedName>
</protein>
<comment type="caution">
    <text evidence="7">The sequence shown here is derived from an EMBL/GenBank/DDBJ whole genome shotgun (WGS) entry which is preliminary data.</text>
</comment>
<sequence length="445" mass="47335">MMQDLTSANTSAAMQHLEAAERLAALVPGTEGATPRVVNRVAVIGAGTMGSGIAVSLANAGLTVDLLEQNAEAAAAGIKRVEGLYAAQVKRGRILQDAVPDRLARIRIGEDWAAVSEADLVIEAAFESMEAKHAIFGRIDALARPGTVLATNTSYLDVDAIAGATKRPGDVLGLHFFSPAHIMRLLEVVQAAQTAPDVLATALALGRRIGKLPIVARNCDGFIGNRIFAVYRRHAEYLLEDGASPEEIDRALVEYGFAMGPFAVSDMSGLDIAWAMRKRRSATRNPAERYVAIPDLLCEAGRLGRKAGQGWYDYEDGRTQPSQAVDAVIAAERARLGVQPRHFTSDAIQRRILAVMANEGARVLEEGISLRPSDIDLVFVNGYGFPRGKGGPMFAADRMGLPAVLAEIEEASRVGGAGSEPAPLLIHLAKQGASFAAWQAGKQKP</sequence>
<keyword evidence="3" id="KW-0456">Lyase</keyword>
<keyword evidence="4" id="KW-0511">Multifunctional enzyme</keyword>
<evidence type="ECO:0000256" key="1">
    <source>
        <dbReference type="ARBA" id="ARBA00023002"/>
    </source>
</evidence>
<dbReference type="SUPFAM" id="SSF51735">
    <property type="entry name" value="NAD(P)-binding Rossmann-fold domains"/>
    <property type="match status" value="1"/>
</dbReference>
<feature type="domain" description="3-hydroxyacyl-CoA dehydrogenase C-terminal" evidence="5">
    <location>
        <begin position="350"/>
        <end position="432"/>
    </location>
</feature>
<feature type="domain" description="3-hydroxyacyl-CoA dehydrogenase C-terminal" evidence="5">
    <location>
        <begin position="221"/>
        <end position="314"/>
    </location>
</feature>
<evidence type="ECO:0000256" key="4">
    <source>
        <dbReference type="ARBA" id="ARBA00023268"/>
    </source>
</evidence>
<evidence type="ECO:0000256" key="2">
    <source>
        <dbReference type="ARBA" id="ARBA00023235"/>
    </source>
</evidence>
<dbReference type="InterPro" id="IPR006108">
    <property type="entry name" value="3HC_DH_C"/>
</dbReference>
<dbReference type="InterPro" id="IPR006176">
    <property type="entry name" value="3-OHacyl-CoA_DH_NAD-bd"/>
</dbReference>
<keyword evidence="2" id="KW-0413">Isomerase</keyword>
<feature type="domain" description="3-hydroxyacyl-CoA dehydrogenase NAD binding" evidence="6">
    <location>
        <begin position="41"/>
        <end position="218"/>
    </location>
</feature>
<dbReference type="PANTHER" id="PTHR23309">
    <property type="entry name" value="3-HYDROXYACYL-COA DEHYROGENASE"/>
    <property type="match status" value="1"/>
</dbReference>
<reference evidence="7 8" key="1">
    <citation type="journal article" date="2019" name="Microb. Pathog.">
        <title>Comparison of VITEK 2, MALDI-TOF MS, 16S rRNA gene sequencing, and whole-genome sequencing for identification of Roseomonas mucosa.</title>
        <authorList>
            <person name="Rudolph W.W."/>
            <person name="Gunzer F."/>
            <person name="Trauth M."/>
            <person name="Bunk B."/>
            <person name="Bigge R."/>
            <person name="Schrottner P."/>
        </authorList>
    </citation>
    <scope>NUCLEOTIDE SEQUENCE [LARGE SCALE GENOMIC DNA]</scope>
    <source>
        <strain evidence="7 8">DSM 103800</strain>
    </source>
</reference>
<dbReference type="InterPro" id="IPR036291">
    <property type="entry name" value="NAD(P)-bd_dom_sf"/>
</dbReference>
<accession>A0ABU3MIQ1</accession>
<name>A0ABU3MIQ1_9PROT</name>
<proteinExistence type="predicted"/>
<dbReference type="SUPFAM" id="SSF48179">
    <property type="entry name" value="6-phosphogluconate dehydrogenase C-terminal domain-like"/>
    <property type="match status" value="2"/>
</dbReference>
<dbReference type="EMBL" id="JAVVDO010000038">
    <property type="protein sequence ID" value="MDT8332884.1"/>
    <property type="molecule type" value="Genomic_DNA"/>
</dbReference>
<dbReference type="RefSeq" id="WP_314283807.1">
    <property type="nucleotide sequence ID" value="NZ_JAVVDO010000038.1"/>
</dbReference>
<dbReference type="Gene3D" id="3.40.50.720">
    <property type="entry name" value="NAD(P)-binding Rossmann-like Domain"/>
    <property type="match status" value="1"/>
</dbReference>
<keyword evidence="1" id="KW-0560">Oxidoreductase</keyword>
<dbReference type="InterPro" id="IPR008927">
    <property type="entry name" value="6-PGluconate_DH-like_C_sf"/>
</dbReference>